<dbReference type="InterPro" id="IPR050776">
    <property type="entry name" value="Ank_Repeat/CDKN_Inhibitor"/>
</dbReference>
<sequence length="404" mass="45285">MTNTISISEGSRVPADLQAVFIAASLGQEIDKPPPKAASFSYYLSWIWDITGAFDSVSSLDTSVETAEPTNPSKPTKASRKEPGEKKTFFGRWKSSTKQNKKRAKQLDINAPNAPIPITNFKPKQVSPQAYISCILRHRRYSTKEFAALETAYYNDPTPLQEASYGPNMVEVLRKGNVEALREMLQVGLSPNACNRHSESLVHMACQFGKPEILQVLLQFQCHVRVADNRGRTPLHSACWVQKLDFKVIEMLLQVDRHLLFIADATGALPLSYLRQDHWNETTKFLMAKKDQIWPDRSMDSNFSESDPPLTMFPPNSCPISDPEKYVCPMIASLVAEGKMTVMEAFFLADEGDDMEDDSESFFDCEEYTADLADLDFDDLSTATIDEEELDNLLQSLGASNPSE</sequence>
<dbReference type="InterPro" id="IPR036770">
    <property type="entry name" value="Ankyrin_rpt-contain_sf"/>
</dbReference>
<organism evidence="4">
    <name type="scientific">Amphora coffeiformis</name>
    <dbReference type="NCBI Taxonomy" id="265554"/>
    <lineage>
        <taxon>Eukaryota</taxon>
        <taxon>Sar</taxon>
        <taxon>Stramenopiles</taxon>
        <taxon>Ochrophyta</taxon>
        <taxon>Bacillariophyta</taxon>
        <taxon>Bacillariophyceae</taxon>
        <taxon>Bacillariophycidae</taxon>
        <taxon>Thalassiophysales</taxon>
        <taxon>Catenulaceae</taxon>
        <taxon>Amphora</taxon>
    </lineage>
</organism>
<gene>
    <name evidence="4" type="ORF">ACOF00016_LOCUS9277</name>
</gene>
<dbReference type="EMBL" id="HBIM01011164">
    <property type="protein sequence ID" value="CAE0411995.1"/>
    <property type="molecule type" value="Transcribed_RNA"/>
</dbReference>
<accession>A0A7S3L4T5</accession>
<reference evidence="4" key="1">
    <citation type="submission" date="2021-01" db="EMBL/GenBank/DDBJ databases">
        <authorList>
            <person name="Corre E."/>
            <person name="Pelletier E."/>
            <person name="Niang G."/>
            <person name="Scheremetjew M."/>
            <person name="Finn R."/>
            <person name="Kale V."/>
            <person name="Holt S."/>
            <person name="Cochrane G."/>
            <person name="Meng A."/>
            <person name="Brown T."/>
            <person name="Cohen L."/>
        </authorList>
    </citation>
    <scope>NUCLEOTIDE SEQUENCE</scope>
    <source>
        <strain evidence="4">CCMP127</strain>
    </source>
</reference>
<keyword evidence="1" id="KW-0677">Repeat</keyword>
<dbReference type="InterPro" id="IPR002110">
    <property type="entry name" value="Ankyrin_rpt"/>
</dbReference>
<feature type="region of interest" description="Disordered" evidence="3">
    <location>
        <begin position="63"/>
        <end position="86"/>
    </location>
</feature>
<keyword evidence="2" id="KW-0040">ANK repeat</keyword>
<dbReference type="SUPFAM" id="SSF48403">
    <property type="entry name" value="Ankyrin repeat"/>
    <property type="match status" value="1"/>
</dbReference>
<dbReference type="SMART" id="SM00248">
    <property type="entry name" value="ANK"/>
    <property type="match status" value="3"/>
</dbReference>
<evidence type="ECO:0000313" key="4">
    <source>
        <dbReference type="EMBL" id="CAE0411995.1"/>
    </source>
</evidence>
<dbReference type="PANTHER" id="PTHR24201">
    <property type="entry name" value="ANK_REP_REGION DOMAIN-CONTAINING PROTEIN"/>
    <property type="match status" value="1"/>
</dbReference>
<dbReference type="Gene3D" id="1.25.40.20">
    <property type="entry name" value="Ankyrin repeat-containing domain"/>
    <property type="match status" value="1"/>
</dbReference>
<dbReference type="AlphaFoldDB" id="A0A7S3L4T5"/>
<protein>
    <submittedName>
        <fullName evidence="4">Uncharacterized protein</fullName>
    </submittedName>
</protein>
<dbReference type="GO" id="GO:0005634">
    <property type="term" value="C:nucleus"/>
    <property type="evidence" value="ECO:0007669"/>
    <property type="project" value="TreeGrafter"/>
</dbReference>
<feature type="compositionally biased region" description="Polar residues" evidence="3">
    <location>
        <begin position="63"/>
        <end position="76"/>
    </location>
</feature>
<evidence type="ECO:0000256" key="3">
    <source>
        <dbReference type="SAM" id="MobiDB-lite"/>
    </source>
</evidence>
<proteinExistence type="predicted"/>
<dbReference type="PANTHER" id="PTHR24201:SF14">
    <property type="entry name" value="CYCLIN-DEPENDENT KINASE 4 INHIBITOR C-LIKE"/>
    <property type="match status" value="1"/>
</dbReference>
<evidence type="ECO:0000256" key="1">
    <source>
        <dbReference type="ARBA" id="ARBA00022737"/>
    </source>
</evidence>
<dbReference type="Pfam" id="PF12796">
    <property type="entry name" value="Ank_2"/>
    <property type="match status" value="1"/>
</dbReference>
<evidence type="ECO:0000256" key="2">
    <source>
        <dbReference type="ARBA" id="ARBA00023043"/>
    </source>
</evidence>
<name>A0A7S3L4T5_9STRA</name>